<dbReference type="InterPro" id="IPR057326">
    <property type="entry name" value="KR_dom"/>
</dbReference>
<accession>I4CJP1</accession>
<dbReference type="Pfam" id="PF08242">
    <property type="entry name" value="Methyltransf_12"/>
    <property type="match status" value="1"/>
</dbReference>
<reference evidence="8" key="1">
    <citation type="journal article" date="2013" name="Proc. Natl. Acad. Sci. U.S.A.">
        <title>Metagenomic natural product discovery in lichen provides evidence for a family of biosynthetic pathways in diverse symbioses.</title>
        <authorList>
            <person name="Kampa A."/>
            <person name="Gagunashvili A.N."/>
            <person name="Gulder T.A."/>
            <person name="Morinaka B.I."/>
            <person name="Daolio C."/>
            <person name="Godejohann M."/>
            <person name="Miao V.P."/>
            <person name="Piel J."/>
            <person name="Andresson O.S."/>
        </authorList>
    </citation>
    <scope>NUCLEOTIDE SEQUENCE</scope>
</reference>
<sequence>MQTAQIIGKFTITDNDYFVREHRVDGIHIMPGVTFIDMIFKTLKARSFDIENLELRNIMFLEPIVTTADFDRKVEIHISPNGTDWGIEATSTKWKNGKVKDSSITKHLTCQLLTKELQIKNLIDISILKQKATEVVDLDACYAITRKVGIDHDNFMKPSGKVYSSVYGCLAEVSLGSIALQHSDDFLFHPVFLDCSTIVPLFYSIPYQATAQLYVPFYIESFSGRPLTGRSNCYVYVDHPDQVELTKEISYRSFAICDEYGNQLATFRKFGIKRVHNIEVIRRLANLEQKIENTILTHQQKKTYQVLKTPETRVKHDKNNSFQIHWTKSDDLLEVSFFEIGLESTALLDISHNLEKLLNIHLYPTMLFEQPTVSKLAEFLWREHYEAVQKYLRTQLNTEYNIVPTNLKHVNLPPNKVTENGHSKTVKLDDLSFTTKESELIFVPKWQPTSISISNQESFNYLKFDQTNPAKTLIVTWGENLQILQLLLNWHGSNNSHIITVGNFYQNWQNCTAQIRHDQPQDWDNILKELTDISQIYFLAAPQKAEKLLSHNYAFHFIKSIIKTGLTQHSIDFKIITLNAVQVFYDEEVQPDDSGLWGLWKSFSREYKHCTITFLDLAVSEIEDALRKENTVWLENTFKNECISGNAFAVRQQQIYCQRLYNLTPVFREGLSKFKPNGTYLIIGGTGGLGLVLSDYLHNQYSANIALLGRSPADGNLLAKISHLGKYGENVIYLQAHCDDVNELTNAITQTKDKFGKLDGIIHSAMVLDDSLLVKMSEADFAAVLQPKVAGAIALNQATLNEELDLIIFFSSLQSFVGNIGQSNYAAASTFLDSYAKYMQQTRNYPVCVINWGFWGEVGAVANDKYRDLMLHQGMDSINIAEGMEALETILAMQLPQAVVVKAKRNILLQIGLDPHLMLEQRPITEILSNLAPLTIDHADFFTDNHPPLLKFKQCLDQLMAAAATGLVGILQNLGLFNHQAASYRITEAIKSAKIIDEHHHVFAEIFQFLVQAGYLSQQDDYFSATAEIQYQGEYHTLTVFENAATQILQTQPELKQYYQLLHTCLKNYEDILLGKIAANNIVFPNSSLDLVEGVYSGNLASDIYNELVAAALVNQIKAKFNPKSPEKIKVLEVGAGTGGTTRYVINSLVTHNIAVEYVYTDVWFKLLEHGREKFAKIYPEMRFSVLDISLNPEKQGWQEQFDFVIATNILHATPNIRESLRNIKQLLKPTGCLIFNESVKSQNFSTLTFGLLRGWWNSQDRDLRYPGSPLLQEATWQRLMREEGFFNLQSLVPTSSDKEDILVQQVFVARSDGQLLKVYSSQKREVAITREHEIVNNTNKDVIHPSIQEHLQPINLHNTYGCTRQRFACIDSYFDKNNCLWLFLNAANGNALSIEVLDELLDIIAALSKEKLSLNMPKIVYISHHGKYFSLGGDRTLILEYLKQQNPAILKKFAAKVQQVIHGFVSLNSLVVAVINGAAQGGGLEMLLCSDFQFVDTNVKLGLPEVKSGLIPGMGGMSFLKQQIGLLQTKKLVLTGELINAQTAYEIGLISHVSDDPFIEAFKFYKTIDNFDTAIYLKKFLDQGKSQALIQDIDFWVEYLIQKGEWVNQKRISASLRIVNS</sequence>
<dbReference type="CDD" id="cd08953">
    <property type="entry name" value="KR_2_SDR_x"/>
    <property type="match status" value="1"/>
</dbReference>
<dbReference type="GO" id="GO:0016740">
    <property type="term" value="F:transferase activity"/>
    <property type="evidence" value="ECO:0007669"/>
    <property type="project" value="UniProtKB-KW"/>
</dbReference>
<keyword evidence="2" id="KW-0597">Phosphoprotein</keyword>
<keyword evidence="3" id="KW-0808">Transferase</keyword>
<dbReference type="InterPro" id="IPR042104">
    <property type="entry name" value="PKS_dehydratase_sf"/>
</dbReference>
<gene>
    <name evidence="8" type="primary">ORF3</name>
</gene>
<dbReference type="SUPFAM" id="SSF52096">
    <property type="entry name" value="ClpP/crotonase"/>
    <property type="match status" value="1"/>
</dbReference>
<dbReference type="SUPFAM" id="SSF47336">
    <property type="entry name" value="ACP-like"/>
    <property type="match status" value="1"/>
</dbReference>
<dbReference type="CDD" id="cd06558">
    <property type="entry name" value="crotonase-like"/>
    <property type="match status" value="1"/>
</dbReference>
<dbReference type="InterPro" id="IPR049552">
    <property type="entry name" value="PKS_DH_N"/>
</dbReference>
<dbReference type="InterPro" id="IPR036291">
    <property type="entry name" value="NAD(P)-bd_dom_sf"/>
</dbReference>
<comment type="similarity">
    <text evidence="6">Belongs to the enoyl-CoA hydratase/isomerase family.</text>
</comment>
<dbReference type="Gene3D" id="3.40.50.150">
    <property type="entry name" value="Vaccinia Virus protein VP39"/>
    <property type="match status" value="1"/>
</dbReference>
<dbReference type="CDD" id="cd02440">
    <property type="entry name" value="AdoMet_MTases"/>
    <property type="match status" value="1"/>
</dbReference>
<dbReference type="InterPro" id="IPR029063">
    <property type="entry name" value="SAM-dependent_MTases_sf"/>
</dbReference>
<dbReference type="Pfam" id="PF08659">
    <property type="entry name" value="KR"/>
    <property type="match status" value="1"/>
</dbReference>
<feature type="active site" description="Proton acceptor; for dehydratase activity" evidence="5">
    <location>
        <position position="22"/>
    </location>
</feature>
<evidence type="ECO:0000256" key="2">
    <source>
        <dbReference type="ARBA" id="ARBA00022553"/>
    </source>
</evidence>
<dbReference type="Gene3D" id="3.40.50.720">
    <property type="entry name" value="NAD(P)-binding Rossmann-like Domain"/>
    <property type="match status" value="1"/>
</dbReference>
<feature type="region of interest" description="C-terminal hotdog fold" evidence="5">
    <location>
        <begin position="133"/>
        <end position="281"/>
    </location>
</feature>
<dbReference type="InterPro" id="IPR006162">
    <property type="entry name" value="Ppantetheine_attach_site"/>
</dbReference>
<dbReference type="Pfam" id="PF21089">
    <property type="entry name" value="PKS_DH_N"/>
    <property type="match status" value="1"/>
</dbReference>
<dbReference type="SUPFAM" id="SSF51735">
    <property type="entry name" value="NAD(P)-binding Rossmann-fold domains"/>
    <property type="match status" value="1"/>
</dbReference>
<dbReference type="Pfam" id="PF00550">
    <property type="entry name" value="PP-binding"/>
    <property type="match status" value="1"/>
</dbReference>
<dbReference type="InterPro" id="IPR029045">
    <property type="entry name" value="ClpP/crotonase-like_dom_sf"/>
</dbReference>
<dbReference type="InterPro" id="IPR049551">
    <property type="entry name" value="PKS_DH_C"/>
</dbReference>
<dbReference type="Pfam" id="PF00378">
    <property type="entry name" value="ECH_1"/>
    <property type="match status" value="1"/>
</dbReference>
<feature type="active site" description="Proton donor; for dehydratase activity" evidence="5">
    <location>
        <position position="194"/>
    </location>
</feature>
<dbReference type="Gene3D" id="3.90.226.10">
    <property type="entry name" value="2-enoyl-CoA Hydratase, Chain A, domain 1"/>
    <property type="match status" value="1"/>
</dbReference>
<dbReference type="InterPro" id="IPR036736">
    <property type="entry name" value="ACP-like_sf"/>
</dbReference>
<evidence type="ECO:0000259" key="7">
    <source>
        <dbReference type="PROSITE" id="PS52019"/>
    </source>
</evidence>
<feature type="region of interest" description="N-terminal hotdog fold" evidence="5">
    <location>
        <begin position="1"/>
        <end position="119"/>
    </location>
</feature>
<dbReference type="PROSITE" id="PS00166">
    <property type="entry name" value="ENOYL_COA_HYDRATASE"/>
    <property type="match status" value="1"/>
</dbReference>
<dbReference type="GO" id="GO:0003857">
    <property type="term" value="F:(3S)-3-hydroxyacyl-CoA dehydrogenase (NAD+) activity"/>
    <property type="evidence" value="ECO:0007669"/>
    <property type="project" value="UniProtKB-EC"/>
</dbReference>
<dbReference type="PANTHER" id="PTHR45681:SF6">
    <property type="entry name" value="POLYKETIDE SYNTHASE 37"/>
    <property type="match status" value="1"/>
</dbReference>
<protein>
    <submittedName>
        <fullName evidence="8">Polyketide synthase</fullName>
    </submittedName>
</protein>
<evidence type="ECO:0000256" key="5">
    <source>
        <dbReference type="PROSITE-ProRule" id="PRU01363"/>
    </source>
</evidence>
<evidence type="ECO:0000256" key="1">
    <source>
        <dbReference type="ARBA" id="ARBA00022450"/>
    </source>
</evidence>
<evidence type="ECO:0000256" key="3">
    <source>
        <dbReference type="ARBA" id="ARBA00022679"/>
    </source>
</evidence>
<dbReference type="InterPro" id="IPR018376">
    <property type="entry name" value="Enoyl-CoA_hyd/isom_CS"/>
</dbReference>
<dbReference type="PANTHER" id="PTHR45681">
    <property type="entry name" value="POLYKETIDE SYNTHASE 44-RELATED"/>
    <property type="match status" value="1"/>
</dbReference>
<dbReference type="PROSITE" id="PS52019">
    <property type="entry name" value="PKS_MFAS_DH"/>
    <property type="match status" value="1"/>
</dbReference>
<name>I4CJP1_9NOSO</name>
<evidence type="ECO:0000256" key="4">
    <source>
        <dbReference type="ARBA" id="ARBA00049556"/>
    </source>
</evidence>
<dbReference type="SUPFAM" id="SSF53335">
    <property type="entry name" value="S-adenosyl-L-methionine-dependent methyltransferases"/>
    <property type="match status" value="1"/>
</dbReference>
<evidence type="ECO:0000313" key="8">
    <source>
        <dbReference type="EMBL" id="AFM29840.1"/>
    </source>
</evidence>
<dbReference type="EMBL" id="JQ975876">
    <property type="protein sequence ID" value="AFM29840.1"/>
    <property type="molecule type" value="Genomic_DNA"/>
</dbReference>
<dbReference type="InterPro" id="IPR001753">
    <property type="entry name" value="Enoyl-CoA_hydra/iso"/>
</dbReference>
<dbReference type="InterPro" id="IPR049900">
    <property type="entry name" value="PKS_mFAS_DH"/>
</dbReference>
<dbReference type="InterPro" id="IPR013968">
    <property type="entry name" value="PKS_KR"/>
</dbReference>
<evidence type="ECO:0000256" key="6">
    <source>
        <dbReference type="RuleBase" id="RU003707"/>
    </source>
</evidence>
<dbReference type="InterPro" id="IPR013217">
    <property type="entry name" value="Methyltransf_12"/>
</dbReference>
<dbReference type="Gene3D" id="1.10.1200.10">
    <property type="entry name" value="ACP-like"/>
    <property type="match status" value="1"/>
</dbReference>
<dbReference type="InterPro" id="IPR050444">
    <property type="entry name" value="Polyketide_Synthase"/>
</dbReference>
<dbReference type="PROSITE" id="PS00012">
    <property type="entry name" value="PHOSPHOPANTETHEINE"/>
    <property type="match status" value="1"/>
</dbReference>
<organism evidence="8">
    <name type="scientific">Nostoc sp. 'Peltigera membranacea cyanobiont'</name>
    <dbReference type="NCBI Taxonomy" id="414689"/>
    <lineage>
        <taxon>Bacteria</taxon>
        <taxon>Bacillati</taxon>
        <taxon>Cyanobacteriota</taxon>
        <taxon>Cyanophyceae</taxon>
        <taxon>Nostocales</taxon>
        <taxon>Nostocaceae</taxon>
        <taxon>Nostoc</taxon>
        <taxon>Nostoc cyanobionts</taxon>
    </lineage>
</organism>
<proteinExistence type="inferred from homology"/>
<dbReference type="InterPro" id="IPR009081">
    <property type="entry name" value="PP-bd_ACP"/>
</dbReference>
<comment type="catalytic activity">
    <reaction evidence="4">
        <text>a (3S)-3-hydroxyacyl-CoA + NAD(+) = a 3-oxoacyl-CoA + NADH + H(+)</text>
        <dbReference type="Rhea" id="RHEA:22432"/>
        <dbReference type="ChEBI" id="CHEBI:15378"/>
        <dbReference type="ChEBI" id="CHEBI:57318"/>
        <dbReference type="ChEBI" id="CHEBI:57540"/>
        <dbReference type="ChEBI" id="CHEBI:57945"/>
        <dbReference type="ChEBI" id="CHEBI:90726"/>
        <dbReference type="EC" id="1.1.1.35"/>
    </reaction>
</comment>
<keyword evidence="1" id="KW-0596">Phosphopantetheine</keyword>
<feature type="domain" description="PKS/mFAS DH" evidence="7">
    <location>
        <begin position="1"/>
        <end position="281"/>
    </location>
</feature>
<dbReference type="Gene3D" id="3.10.129.110">
    <property type="entry name" value="Polyketide synthase dehydratase"/>
    <property type="match status" value="1"/>
</dbReference>
<dbReference type="Pfam" id="PF14765">
    <property type="entry name" value="PS-DH"/>
    <property type="match status" value="1"/>
</dbReference>
<dbReference type="SMART" id="SM00822">
    <property type="entry name" value="PKS_KR"/>
    <property type="match status" value="1"/>
</dbReference>